<name>A0A5M7AZR3_9FLAO</name>
<reference evidence="2 5" key="1">
    <citation type="journal article" date="2015" name="Int. J. Syst. Evol. Microbiol.">
        <title>Algibacter amylolyticus sp. nov., isolated from intertidal sediment.</title>
        <authorList>
            <person name="Zhang D.C."/>
            <person name="Wu J."/>
            <person name="Neuner K."/>
            <person name="Yao J."/>
            <person name="Margesin R."/>
        </authorList>
    </citation>
    <scope>NUCLEOTIDE SEQUENCE [LARGE SCALE GENOMIC DNA]</scope>
    <source>
        <strain evidence="2 5">RU-4-M-4</strain>
    </source>
</reference>
<reference evidence="3 4" key="2">
    <citation type="submission" date="2019-07" db="EMBL/GenBank/DDBJ databases">
        <title>Algibacter marinivivus sp. nov., isolated from the surface of a marine red alga.</title>
        <authorList>
            <person name="Zhong X."/>
            <person name="Xu W."/>
            <person name="Zhang Y."/>
            <person name="Zhang Q."/>
            <person name="Du Z."/>
        </authorList>
    </citation>
    <scope>NUCLEOTIDE SEQUENCE [LARGE SCALE GENOMIC DNA]</scope>
    <source>
        <strain evidence="3 4">RU-4-M-4</strain>
    </source>
</reference>
<reference evidence="2" key="3">
    <citation type="submission" date="2019-09" db="EMBL/GenBank/DDBJ databases">
        <authorList>
            <person name="Zhang D.-C."/>
        </authorList>
    </citation>
    <scope>NUCLEOTIDE SEQUENCE</scope>
    <source>
        <strain evidence="2">RU-4-M-4</strain>
    </source>
</reference>
<comment type="caution">
    <text evidence="2">The sequence shown here is derived from an EMBL/GenBank/DDBJ whole genome shotgun (WGS) entry which is preliminary data.</text>
</comment>
<dbReference type="NCBIfam" id="TIGR04131">
    <property type="entry name" value="Bac_Flav_CTERM"/>
    <property type="match status" value="1"/>
</dbReference>
<evidence type="ECO:0000313" key="4">
    <source>
        <dbReference type="Proteomes" id="UP000315145"/>
    </source>
</evidence>
<keyword evidence="1" id="KW-0812">Transmembrane</keyword>
<feature type="transmembrane region" description="Helical" evidence="1">
    <location>
        <begin position="21"/>
        <end position="38"/>
    </location>
</feature>
<evidence type="ECO:0000256" key="1">
    <source>
        <dbReference type="SAM" id="Phobius"/>
    </source>
</evidence>
<dbReference type="Pfam" id="PF13585">
    <property type="entry name" value="CHU_C"/>
    <property type="match status" value="1"/>
</dbReference>
<dbReference type="OrthoDB" id="9765926at2"/>
<dbReference type="Proteomes" id="UP000322315">
    <property type="component" value="Unassembled WGS sequence"/>
</dbReference>
<dbReference type="Proteomes" id="UP000315145">
    <property type="component" value="Unassembled WGS sequence"/>
</dbReference>
<dbReference type="EMBL" id="VMBF01000011">
    <property type="protein sequence ID" value="TSJ72949.1"/>
    <property type="molecule type" value="Genomic_DNA"/>
</dbReference>
<dbReference type="InterPro" id="IPR026341">
    <property type="entry name" value="T9SS_type_B"/>
</dbReference>
<evidence type="ECO:0000313" key="3">
    <source>
        <dbReference type="EMBL" id="TSJ72949.1"/>
    </source>
</evidence>
<protein>
    <submittedName>
        <fullName evidence="2">T9SS type B sorting domain-containing protein</fullName>
    </submittedName>
</protein>
<keyword evidence="1" id="KW-0472">Membrane</keyword>
<gene>
    <name evidence="2" type="ORF">F2B50_16300</name>
    <name evidence="3" type="ORF">FPF71_16300</name>
</gene>
<keyword evidence="1" id="KW-1133">Transmembrane helix</keyword>
<proteinExistence type="predicted"/>
<accession>A0A5M7AZR3</accession>
<keyword evidence="4" id="KW-1185">Reference proteome</keyword>
<dbReference type="EMBL" id="VWRS01000011">
    <property type="protein sequence ID" value="KAA5821437.1"/>
    <property type="molecule type" value="Genomic_DNA"/>
</dbReference>
<evidence type="ECO:0000313" key="2">
    <source>
        <dbReference type="EMBL" id="KAA5821437.1"/>
    </source>
</evidence>
<evidence type="ECO:0000313" key="5">
    <source>
        <dbReference type="Proteomes" id="UP000322315"/>
    </source>
</evidence>
<sequence length="2323" mass="256469">MGVFSVVYHIKLFIPHKEFLMLLRFPLLVLLFIPFFSFSQDNSPYIEVTDSQGGDAVFVDCDYPVNADRCFELEANYTVISETTSYEVNAIPFTNLTGLTNETLVSISGDDKWSAVLSMPFDFCFYTEGYNQLLIGDNGIISFNTALALADSPFFAGSIPNASMPTNAIFGAYHDLTNDNNVFGCTDDPGTPENECGEIKTYTIGTAPSRAFVISYENLNHFNCEVSRSTSQIVLYEGSNIIEVYITEKPLNCETSASADYRKNALIGIQNIDGTVATTPVDRNTSVWSTTNEAWRFSPNGTPVTNVQWRNASNVLIGTGDQITICPEETTTYTATVTYDMCIGPDIVLQDTIDVEIDLLFPIAIDNNTVVCDVDVIGTEIIDLTSYDALMVGTQTGLVLSYYNNLADARLENNPILNPNAYALTNPDETIYVRLQRGVGCFDVGTLSISLEELGTSQLSRIALCDVANDNSEFINLANYTSQIIGGQTGVNISYHATRDNADSNAFPITSLTAANGDSVFVRFTLQPDATCPNLEEIPIVLFPVPVVEPIPVTLCSNIAIYDLTQHESDVQANNTEVINFSYHLYESWADRNLYPFDPAHPSNPIDPATYVLNSVSSIWVRTYTSAGCVEVYPINFTYIEGVTVQNDTQVSSGTIFDLTNSVNDMVADLTGITYQFYDTLAGAQTQDPSSLVSDPANFAVTNPETEVFVVFTNTASGCITIGDILLEFVGFVGSGNGDFQVCDSANDSEELVTLSDFDDDLIAGYDDAQYMEVTYHVLESDANSATVINPITQINITTATVIYARIALVFEGDEEDYTVVEVTLDFQSTILLNAVTDTICDEFYNNREVHDLTQYETDITTEPGATFAYEYTYGSAINNPTTFTVVGPTRIINVFVTTPDGCTTETTITLSFHPRVATSNATLQACDTDNNSKELFDLNDALPDITPDYLNYTATYYPTLAEAQQGDTANEIANPTSHPVSTNTTVYVRLYDTATTCYTTSRIRLSIVPVPEIRNDEITYCDFENNGIETNVSLSQFNSQILGSQPGVTITYYNSLSNANALSDPITESTITDTTELFVNLAAPDDCNTVGAINFTLQSAPVVSDISVTVCDNFTNGEERYNLTLSNSDIVADPENHTFRYFRSESNAINNSGAISSNYLITSVPQSVFVRVTNRFTSCFSIAEMALDFTFPVAVQDTELTACDDDYNLSEEFDLTTAIPDMLADTTGLTISYYSDEVGAETENASFLILTPENHNTASESDNIFVRFDDLATGCFSIGKVVLKALATPKLVESSYEICDTDFDGFYTLDLTVLNPLIIQDQTNLEFTYYTSMAVAEAEDDGITNISNYAIPSNNHIIYIHVKNQFGCKSITTVTISIKTSVSVEVVTEIMEVCDNDLNNYAFFDLTDFTTLFTTETGTTFRYYNNQTDANLEQNEILNPTVHENINPNAQTVYVRVSAPDKCDNITSFGIKTIHIAPPTLKEATFCAGTSVVLDIGADYDDYLWSTSETTQSIEVDTAGTYSITLVDSNGCTDTFNVEVKELPLPEVVPTTIAECDYYNAADGIMQFNLHDYDADLTNSNNNVTTHFYLSQDDLDDDVREQTSPFTNTTNPQVVYVKVVDNDTGCFDSTTLTLNSSFEVVTNNTYEICDTDFDGDYSFNLTELNSLVVTNVIGLSFEYYTSLTNAETQTDAISGNYTIPNNNHNVFVRVENSLECAYIASVEVSHREDAQVNVVTDVLEVCDDDLDTYTIFDLTSFEALVSTEANAVYRYYNSRSDANLEQNEISNPTAHQNTTPDAQTVYVRVSAPDKCDNITSFGIKTINITPPTLTEATFCAGTSVVLDIGSDYDDYLWSTSETTQSIEVDTAGTYSVTLIDSKGCTDTFNVEVKELPLPEVVPTIITECDYYNAADGIMQFNLHDYDDDLTNSNNNVTTHFYLSQDDLDNDVREQTSPFTNTTNPQVVYVKVVDKDTGCFDSATFTLNGSFIDPNPAILELCDELDSKDGFNTFNLSLADTEVTFGLPSNTQVVYYESYNDAFNQQNPLNTTYANIEPYSQTIYTRVENSDGCFGIDEVLLIVNDLPNIEADESVIYCLNTYPDTMTLESGIIGDSPSNYIYNWSTGAQTPTIEINEIGVYNVDITSTDGCSKSRAITVLPSNIATIESIDIQDALDINSLTVYVSGEGDYEYALDSENGPYQESNAFTRLEGGLHTVYVRDKNGCGVVHERISVISIPKFFTPNDDSYNDTWLPKGISREFQTDVYIYIYDRYGKLLNQLNPYGIGWDGKAKGQVMPTSDYWFTIEFKETFSDKHRAFNGHFTLKR</sequence>
<organism evidence="2 5">
    <name type="scientific">Algibacter amylolyticus</name>
    <dbReference type="NCBI Taxonomy" id="1608400"/>
    <lineage>
        <taxon>Bacteria</taxon>
        <taxon>Pseudomonadati</taxon>
        <taxon>Bacteroidota</taxon>
        <taxon>Flavobacteriia</taxon>
        <taxon>Flavobacteriales</taxon>
        <taxon>Flavobacteriaceae</taxon>
        <taxon>Algibacter</taxon>
    </lineage>
</organism>